<keyword evidence="1" id="KW-0812">Transmembrane</keyword>
<proteinExistence type="predicted"/>
<dbReference type="AlphaFoldDB" id="A0A6M3J9V9"/>
<dbReference type="EMBL" id="MT141557">
    <property type="protein sequence ID" value="QJA66583.1"/>
    <property type="molecule type" value="Genomic_DNA"/>
</dbReference>
<dbReference type="EMBL" id="MT142473">
    <property type="protein sequence ID" value="QJA81904.1"/>
    <property type="molecule type" value="Genomic_DNA"/>
</dbReference>
<keyword evidence="1" id="KW-1133">Transmembrane helix</keyword>
<organism evidence="2">
    <name type="scientific">viral metagenome</name>
    <dbReference type="NCBI Taxonomy" id="1070528"/>
    <lineage>
        <taxon>unclassified sequences</taxon>
        <taxon>metagenomes</taxon>
        <taxon>organismal metagenomes</taxon>
    </lineage>
</organism>
<evidence type="ECO:0000313" key="2">
    <source>
        <dbReference type="EMBL" id="QJA66583.1"/>
    </source>
</evidence>
<reference evidence="2" key="1">
    <citation type="submission" date="2020-03" db="EMBL/GenBank/DDBJ databases">
        <title>The deep terrestrial virosphere.</title>
        <authorList>
            <person name="Holmfeldt K."/>
            <person name="Nilsson E."/>
            <person name="Simone D."/>
            <person name="Lopez-Fernandez M."/>
            <person name="Wu X."/>
            <person name="de Brujin I."/>
            <person name="Lundin D."/>
            <person name="Andersson A."/>
            <person name="Bertilsson S."/>
            <person name="Dopson M."/>
        </authorList>
    </citation>
    <scope>NUCLEOTIDE SEQUENCE</scope>
    <source>
        <strain evidence="3">MM415A00476</strain>
        <strain evidence="2">MM415B00342</strain>
    </source>
</reference>
<evidence type="ECO:0000256" key="1">
    <source>
        <dbReference type="SAM" id="Phobius"/>
    </source>
</evidence>
<sequence>MKYSIKQIVLLSIPLVCVTAAILILLYMYNQASLILFSLMIPYVGACSVQVHRDFWLFIAAVLVIVWLFHLSKVTITKLSK</sequence>
<gene>
    <name evidence="3" type="ORF">MM415A00476_0036</name>
    <name evidence="2" type="ORF">MM415B00342_0045</name>
</gene>
<accession>A0A6M3J9V9</accession>
<feature type="transmembrane region" description="Helical" evidence="1">
    <location>
        <begin position="55"/>
        <end position="76"/>
    </location>
</feature>
<name>A0A6M3J9V9_9ZZZZ</name>
<protein>
    <submittedName>
        <fullName evidence="2">Uncharacterized protein</fullName>
    </submittedName>
</protein>
<feature type="transmembrane region" description="Helical" evidence="1">
    <location>
        <begin position="7"/>
        <end position="29"/>
    </location>
</feature>
<keyword evidence="1" id="KW-0472">Membrane</keyword>
<evidence type="ECO:0000313" key="3">
    <source>
        <dbReference type="EMBL" id="QJA81904.1"/>
    </source>
</evidence>